<evidence type="ECO:0000256" key="1">
    <source>
        <dbReference type="SAM" id="MobiDB-lite"/>
    </source>
</evidence>
<feature type="region of interest" description="Disordered" evidence="1">
    <location>
        <begin position="1"/>
        <end position="51"/>
    </location>
</feature>
<dbReference type="AlphaFoldDB" id="G3GX04"/>
<gene>
    <name evidence="2" type="ORF">I79_002291</name>
</gene>
<evidence type="ECO:0000313" key="3">
    <source>
        <dbReference type="Proteomes" id="UP000001075"/>
    </source>
</evidence>
<dbReference type="EMBL" id="JH000057">
    <property type="protein sequence ID" value="EGW03348.1"/>
    <property type="molecule type" value="Genomic_DNA"/>
</dbReference>
<organism evidence="2 3">
    <name type="scientific">Cricetulus griseus</name>
    <name type="common">Chinese hamster</name>
    <name type="synonym">Cricetulus barabensis griseus</name>
    <dbReference type="NCBI Taxonomy" id="10029"/>
    <lineage>
        <taxon>Eukaryota</taxon>
        <taxon>Metazoa</taxon>
        <taxon>Chordata</taxon>
        <taxon>Craniata</taxon>
        <taxon>Vertebrata</taxon>
        <taxon>Euteleostomi</taxon>
        <taxon>Mammalia</taxon>
        <taxon>Eutheria</taxon>
        <taxon>Euarchontoglires</taxon>
        <taxon>Glires</taxon>
        <taxon>Rodentia</taxon>
        <taxon>Myomorpha</taxon>
        <taxon>Muroidea</taxon>
        <taxon>Cricetidae</taxon>
        <taxon>Cricetinae</taxon>
        <taxon>Cricetulus</taxon>
    </lineage>
</organism>
<sequence length="51" mass="5394">MEPSVGQHLAKSPGSQLEYQPGVSVHSIHESTEGNRAAVGDVGTARHQRPC</sequence>
<accession>G3GX04</accession>
<dbReference type="Proteomes" id="UP000001075">
    <property type="component" value="Unassembled WGS sequence"/>
</dbReference>
<evidence type="ECO:0000313" key="2">
    <source>
        <dbReference type="EMBL" id="EGW03348.1"/>
    </source>
</evidence>
<dbReference type="InParanoid" id="G3GX04"/>
<protein>
    <submittedName>
        <fullName evidence="2">Uncharacterized protein</fullName>
    </submittedName>
</protein>
<name>G3GX04_CRIGR</name>
<reference evidence="3" key="1">
    <citation type="journal article" date="2011" name="Nat. Biotechnol.">
        <title>The genomic sequence of the Chinese hamster ovary (CHO)-K1 cell line.</title>
        <authorList>
            <person name="Xu X."/>
            <person name="Nagarajan H."/>
            <person name="Lewis N.E."/>
            <person name="Pan S."/>
            <person name="Cai Z."/>
            <person name="Liu X."/>
            <person name="Chen W."/>
            <person name="Xie M."/>
            <person name="Wang W."/>
            <person name="Hammond S."/>
            <person name="Andersen M.R."/>
            <person name="Neff N."/>
            <person name="Passarelli B."/>
            <person name="Koh W."/>
            <person name="Fan H.C."/>
            <person name="Wang J."/>
            <person name="Gui Y."/>
            <person name="Lee K.H."/>
            <person name="Betenbaugh M.J."/>
            <person name="Quake S.R."/>
            <person name="Famili I."/>
            <person name="Palsson B.O."/>
            <person name="Wang J."/>
        </authorList>
    </citation>
    <scope>NUCLEOTIDE SEQUENCE [LARGE SCALE GENOMIC DNA]</scope>
    <source>
        <strain evidence="3">CHO K1 cell line</strain>
    </source>
</reference>
<proteinExistence type="predicted"/>